<dbReference type="RefSeq" id="WP_025060927.1">
    <property type="nucleotide sequence ID" value="NZ_RAQK01000001.1"/>
</dbReference>
<evidence type="ECO:0008006" key="4">
    <source>
        <dbReference type="Google" id="ProtNLM"/>
    </source>
</evidence>
<dbReference type="AlphaFoldDB" id="A0A420DTN0"/>
<organism evidence="2 3">
    <name type="scientific">Sulfitobacter guttiformis</name>
    <dbReference type="NCBI Taxonomy" id="74349"/>
    <lineage>
        <taxon>Bacteria</taxon>
        <taxon>Pseudomonadati</taxon>
        <taxon>Pseudomonadota</taxon>
        <taxon>Alphaproteobacteria</taxon>
        <taxon>Rhodobacterales</taxon>
        <taxon>Roseobacteraceae</taxon>
        <taxon>Sulfitobacter</taxon>
    </lineage>
</organism>
<comment type="caution">
    <text evidence="2">The sequence shown here is derived from an EMBL/GenBank/DDBJ whole genome shotgun (WGS) entry which is preliminary data.</text>
</comment>
<protein>
    <recommendedName>
        <fullName evidence="4">Lipoprotein</fullName>
    </recommendedName>
</protein>
<dbReference type="Proteomes" id="UP000284407">
    <property type="component" value="Unassembled WGS sequence"/>
</dbReference>
<feature type="chain" id="PRO_5019179724" description="Lipoprotein" evidence="1">
    <location>
        <begin position="25"/>
        <end position="70"/>
    </location>
</feature>
<evidence type="ECO:0000313" key="2">
    <source>
        <dbReference type="EMBL" id="RKE97538.1"/>
    </source>
</evidence>
<accession>A0A420DTN0</accession>
<dbReference type="PROSITE" id="PS51257">
    <property type="entry name" value="PROKAR_LIPOPROTEIN"/>
    <property type="match status" value="1"/>
</dbReference>
<keyword evidence="3" id="KW-1185">Reference proteome</keyword>
<sequence>MKLKSKSSAFGALLLLAACGGGGAAVGVAGISSLGSGFVQMFAAAPNSDPVDAQAVNITAVSLTAAPFNP</sequence>
<proteinExistence type="predicted"/>
<reference evidence="2 3" key="1">
    <citation type="submission" date="2018-09" db="EMBL/GenBank/DDBJ databases">
        <title>Genomic Encyclopedia of Archaeal and Bacterial Type Strains, Phase II (KMG-II): from individual species to whole genera.</title>
        <authorList>
            <person name="Goeker M."/>
        </authorList>
    </citation>
    <scope>NUCLEOTIDE SEQUENCE [LARGE SCALE GENOMIC DNA]</scope>
    <source>
        <strain evidence="2 3">DSM 11458</strain>
    </source>
</reference>
<gene>
    <name evidence="2" type="ORF">C8N30_2149</name>
</gene>
<dbReference type="STRING" id="1443111.Z949_210"/>
<dbReference type="EMBL" id="RAQK01000001">
    <property type="protein sequence ID" value="RKE97538.1"/>
    <property type="molecule type" value="Genomic_DNA"/>
</dbReference>
<evidence type="ECO:0000313" key="3">
    <source>
        <dbReference type="Proteomes" id="UP000284407"/>
    </source>
</evidence>
<evidence type="ECO:0000256" key="1">
    <source>
        <dbReference type="SAM" id="SignalP"/>
    </source>
</evidence>
<feature type="signal peptide" evidence="1">
    <location>
        <begin position="1"/>
        <end position="24"/>
    </location>
</feature>
<name>A0A420DTN0_9RHOB</name>
<keyword evidence="1" id="KW-0732">Signal</keyword>